<dbReference type="GO" id="GO:0046872">
    <property type="term" value="F:metal ion binding"/>
    <property type="evidence" value="ECO:0007669"/>
    <property type="project" value="UniProtKB-KW"/>
</dbReference>
<dbReference type="OrthoDB" id="7464992at2759"/>
<sequence>MLAAGRLASRLLGGPLASCSAATGAAGGSGVGGFAAAESTGASLWGAGRAAWRSLAAEGAGVPPLLQRRPLSPVAATGAARAAAAGWSLRTLGGPLAATAPVSGSGGSLAAARRMATEAVSGLGGGAGLAARTAAAAESSSAAALYTGLTAWLRAKQSALLVLGLLSAAYGALFLCYADKVPYSGRQRAILGLPFLSKWRVDYYAAEYKETMELAASEGRLLPDDHPSVQLVRRLGTAMVAAAADGGGGGSWEHVKSLDWEFHVVEEPTKLHQAYAYRSGKVVVNTYMLTLLGVHRNPEEAEAALSFVVAHEVARHKDEEQTVLAAPLTKCVHMLPLCRVYFAPTFGLAAFATAMLGSAVAGFVFARFEQRQREHEADVIALHLLARAGYSPVWSLAYFLAASTLMARLEQTGYINRTPAFLRTHPTHSDRVGVVFEHLPNILAASMPQQRQQDRAVSEGATDTPAGQEEAVPQPYP</sequence>
<protein>
    <recommendedName>
        <fullName evidence="9">Peptidase M48 domain-containing protein</fullName>
    </recommendedName>
</protein>
<accession>A0A835XNS4</accession>
<reference evidence="10" key="1">
    <citation type="journal article" date="2020" name="bioRxiv">
        <title>Comparative genomics of Chlamydomonas.</title>
        <authorList>
            <person name="Craig R.J."/>
            <person name="Hasan A.R."/>
            <person name="Ness R.W."/>
            <person name="Keightley P.D."/>
        </authorList>
    </citation>
    <scope>NUCLEOTIDE SEQUENCE</scope>
    <source>
        <strain evidence="10">CCAP 11/70</strain>
    </source>
</reference>
<dbReference type="GO" id="GO:0004222">
    <property type="term" value="F:metalloendopeptidase activity"/>
    <property type="evidence" value="ECO:0007669"/>
    <property type="project" value="InterPro"/>
</dbReference>
<feature type="region of interest" description="Disordered" evidence="7">
    <location>
        <begin position="447"/>
        <end position="477"/>
    </location>
</feature>
<evidence type="ECO:0000313" key="10">
    <source>
        <dbReference type="EMBL" id="KAG2486173.1"/>
    </source>
</evidence>
<keyword evidence="8" id="KW-1133">Transmembrane helix</keyword>
<keyword evidence="3" id="KW-0479">Metal-binding</keyword>
<dbReference type="Pfam" id="PF01435">
    <property type="entry name" value="Peptidase_M48"/>
    <property type="match status" value="1"/>
</dbReference>
<gene>
    <name evidence="10" type="ORF">HYH03_015137</name>
</gene>
<dbReference type="InterPro" id="IPR051156">
    <property type="entry name" value="Mito/Outer_Membr_Metalloprot"/>
</dbReference>
<keyword evidence="5" id="KW-0862">Zinc</keyword>
<dbReference type="GO" id="GO:0051603">
    <property type="term" value="P:proteolysis involved in protein catabolic process"/>
    <property type="evidence" value="ECO:0007669"/>
    <property type="project" value="TreeGrafter"/>
</dbReference>
<proteinExistence type="predicted"/>
<dbReference type="InterPro" id="IPR001915">
    <property type="entry name" value="Peptidase_M48"/>
</dbReference>
<evidence type="ECO:0000256" key="8">
    <source>
        <dbReference type="SAM" id="Phobius"/>
    </source>
</evidence>
<name>A0A835XNS4_9CHLO</name>
<evidence type="ECO:0000313" key="11">
    <source>
        <dbReference type="Proteomes" id="UP000612055"/>
    </source>
</evidence>
<keyword evidence="8" id="KW-0472">Membrane</keyword>
<keyword evidence="8" id="KW-0812">Transmembrane</keyword>
<keyword evidence="4" id="KW-0378">Hydrolase</keyword>
<evidence type="ECO:0000259" key="9">
    <source>
        <dbReference type="Pfam" id="PF01435"/>
    </source>
</evidence>
<organism evidence="10 11">
    <name type="scientific">Edaphochlamys debaryana</name>
    <dbReference type="NCBI Taxonomy" id="47281"/>
    <lineage>
        <taxon>Eukaryota</taxon>
        <taxon>Viridiplantae</taxon>
        <taxon>Chlorophyta</taxon>
        <taxon>core chlorophytes</taxon>
        <taxon>Chlorophyceae</taxon>
        <taxon>CS clade</taxon>
        <taxon>Chlamydomonadales</taxon>
        <taxon>Chlamydomonadales incertae sedis</taxon>
        <taxon>Edaphochlamys</taxon>
    </lineage>
</organism>
<feature type="transmembrane region" description="Helical" evidence="8">
    <location>
        <begin position="340"/>
        <end position="368"/>
    </location>
</feature>
<evidence type="ECO:0000256" key="2">
    <source>
        <dbReference type="ARBA" id="ARBA00022670"/>
    </source>
</evidence>
<keyword evidence="2" id="KW-0645">Protease</keyword>
<dbReference type="PANTHER" id="PTHR22726:SF1">
    <property type="entry name" value="METALLOENDOPEPTIDASE OMA1, MITOCHONDRIAL"/>
    <property type="match status" value="1"/>
</dbReference>
<evidence type="ECO:0000256" key="3">
    <source>
        <dbReference type="ARBA" id="ARBA00022723"/>
    </source>
</evidence>
<evidence type="ECO:0000256" key="4">
    <source>
        <dbReference type="ARBA" id="ARBA00022801"/>
    </source>
</evidence>
<evidence type="ECO:0000256" key="6">
    <source>
        <dbReference type="ARBA" id="ARBA00023049"/>
    </source>
</evidence>
<evidence type="ECO:0000256" key="5">
    <source>
        <dbReference type="ARBA" id="ARBA00022833"/>
    </source>
</evidence>
<comment type="cofactor">
    <cofactor evidence="1">
        <name>Zn(2+)</name>
        <dbReference type="ChEBI" id="CHEBI:29105"/>
    </cofactor>
</comment>
<comment type="caution">
    <text evidence="10">The sequence shown here is derived from an EMBL/GenBank/DDBJ whole genome shotgun (WGS) entry which is preliminary data.</text>
</comment>
<dbReference type="EMBL" id="JAEHOE010000116">
    <property type="protein sequence ID" value="KAG2486173.1"/>
    <property type="molecule type" value="Genomic_DNA"/>
</dbReference>
<keyword evidence="6" id="KW-0482">Metalloprotease</keyword>
<dbReference type="GO" id="GO:0016020">
    <property type="term" value="C:membrane"/>
    <property type="evidence" value="ECO:0007669"/>
    <property type="project" value="TreeGrafter"/>
</dbReference>
<dbReference type="Proteomes" id="UP000612055">
    <property type="component" value="Unassembled WGS sequence"/>
</dbReference>
<feature type="transmembrane region" description="Helical" evidence="8">
    <location>
        <begin position="388"/>
        <end position="407"/>
    </location>
</feature>
<keyword evidence="11" id="KW-1185">Reference proteome</keyword>
<dbReference type="AlphaFoldDB" id="A0A835XNS4"/>
<evidence type="ECO:0000256" key="1">
    <source>
        <dbReference type="ARBA" id="ARBA00001947"/>
    </source>
</evidence>
<evidence type="ECO:0000256" key="7">
    <source>
        <dbReference type="SAM" id="MobiDB-lite"/>
    </source>
</evidence>
<dbReference type="PANTHER" id="PTHR22726">
    <property type="entry name" value="METALLOENDOPEPTIDASE OMA1"/>
    <property type="match status" value="1"/>
</dbReference>
<feature type="domain" description="Peptidase M48" evidence="9">
    <location>
        <begin position="256"/>
        <end position="432"/>
    </location>
</feature>